<dbReference type="PROSITE" id="PS50222">
    <property type="entry name" value="EF_HAND_2"/>
    <property type="match status" value="2"/>
</dbReference>
<protein>
    <recommendedName>
        <fullName evidence="10">Peflin</fullName>
    </recommendedName>
    <alternativeName>
        <fullName evidence="11">PEF protein with a long N-terminal hydrophobic domain</fullName>
    </alternativeName>
    <alternativeName>
        <fullName evidence="12">Penta-EF hand domain-containing protein 1</fullName>
    </alternativeName>
</protein>
<dbReference type="InterPro" id="IPR011992">
    <property type="entry name" value="EF-hand-dom_pair"/>
</dbReference>
<accession>A0ABR0YQ30</accession>
<feature type="compositionally biased region" description="Gly residues" evidence="13">
    <location>
        <begin position="75"/>
        <end position="87"/>
    </location>
</feature>
<keyword evidence="16" id="KW-1185">Reference proteome</keyword>
<evidence type="ECO:0000256" key="9">
    <source>
        <dbReference type="ARBA" id="ARBA00037873"/>
    </source>
</evidence>
<organism evidence="15 16">
    <name type="scientific">Huso huso</name>
    <name type="common">Beluga</name>
    <name type="synonym">Acipenser huso</name>
    <dbReference type="NCBI Taxonomy" id="61971"/>
    <lineage>
        <taxon>Eukaryota</taxon>
        <taxon>Metazoa</taxon>
        <taxon>Chordata</taxon>
        <taxon>Craniata</taxon>
        <taxon>Vertebrata</taxon>
        <taxon>Euteleostomi</taxon>
        <taxon>Actinopterygii</taxon>
        <taxon>Chondrostei</taxon>
        <taxon>Acipenseriformes</taxon>
        <taxon>Acipenseridae</taxon>
        <taxon>Huso</taxon>
    </lineage>
</organism>
<evidence type="ECO:0000256" key="3">
    <source>
        <dbReference type="ARBA" id="ARBA00022723"/>
    </source>
</evidence>
<dbReference type="Gene3D" id="1.10.238.10">
    <property type="entry name" value="EF-hand"/>
    <property type="match status" value="1"/>
</dbReference>
<evidence type="ECO:0000256" key="4">
    <source>
        <dbReference type="ARBA" id="ARBA00022737"/>
    </source>
</evidence>
<comment type="caution">
    <text evidence="15">The sequence shown here is derived from an EMBL/GenBank/DDBJ whole genome shotgun (WGS) entry which is preliminary data.</text>
</comment>
<evidence type="ECO:0000256" key="2">
    <source>
        <dbReference type="ARBA" id="ARBA00022490"/>
    </source>
</evidence>
<dbReference type="PANTHER" id="PTHR46212">
    <property type="entry name" value="PEFLIN"/>
    <property type="match status" value="1"/>
</dbReference>
<feature type="compositionally biased region" description="Gly residues" evidence="13">
    <location>
        <begin position="138"/>
        <end position="158"/>
    </location>
</feature>
<dbReference type="InterPro" id="IPR002048">
    <property type="entry name" value="EF_hand_dom"/>
</dbReference>
<evidence type="ECO:0000256" key="6">
    <source>
        <dbReference type="ARBA" id="ARBA00022837"/>
    </source>
</evidence>
<dbReference type="SUPFAM" id="SSF47473">
    <property type="entry name" value="EF-hand"/>
    <property type="match status" value="1"/>
</dbReference>
<gene>
    <name evidence="15" type="ORF">HHUSO_G26549</name>
</gene>
<feature type="compositionally biased region" description="Gly residues" evidence="13">
    <location>
        <begin position="49"/>
        <end position="60"/>
    </location>
</feature>
<dbReference type="EMBL" id="JAHFZB010000026">
    <property type="protein sequence ID" value="KAK6474325.1"/>
    <property type="molecule type" value="Genomic_DNA"/>
</dbReference>
<evidence type="ECO:0000256" key="11">
    <source>
        <dbReference type="ARBA" id="ARBA00041490"/>
    </source>
</evidence>
<dbReference type="SMART" id="SM00054">
    <property type="entry name" value="EFh"/>
    <property type="match status" value="2"/>
</dbReference>
<evidence type="ECO:0000256" key="1">
    <source>
        <dbReference type="ARBA" id="ARBA00004240"/>
    </source>
</evidence>
<sequence length="339" mass="35118">MSSVKPFWDILKQDFFFLFVSLSQGYPSSGGPAPGGGYYSGPPPAGGQAPPGGQYGAGAPPGGPYSGTASPHRGQYGGSAPPGGYYGGTAPPPAAGGQYGGAAPPGGGQYYGGPAPGSGGQYGGPGGVAQGAPYGGAAPGGGHFGGQAPGAPYGGYGQPQGQQAPGGANVPPGVDPEAFQWFQTVDTDHSGSITLKELKQALVNSNWSAFNDETCLMMINMFDKSNTGKMDLFGFSGLWGFMQQWKSLFQQFDRDRSGTISANELHQALSQMGYNLSPQFTQSLVSRGRQSSMQLDRFIQVCTQLQSMTGAFREKDTGMTGSVRMSYEDFLCTSITRLL</sequence>
<dbReference type="PROSITE" id="PS00018">
    <property type="entry name" value="EF_HAND_1"/>
    <property type="match status" value="2"/>
</dbReference>
<keyword evidence="6" id="KW-0106">Calcium</keyword>
<feature type="compositionally biased region" description="Low complexity" evidence="13">
    <location>
        <begin position="159"/>
        <end position="168"/>
    </location>
</feature>
<dbReference type="CDD" id="cd16184">
    <property type="entry name" value="EFh_PEF_peflin"/>
    <property type="match status" value="1"/>
</dbReference>
<evidence type="ECO:0000256" key="13">
    <source>
        <dbReference type="SAM" id="MobiDB-lite"/>
    </source>
</evidence>
<name>A0ABR0YQ30_HUSHU</name>
<evidence type="ECO:0000313" key="15">
    <source>
        <dbReference type="EMBL" id="KAK6474325.1"/>
    </source>
</evidence>
<dbReference type="InterPro" id="IPR018247">
    <property type="entry name" value="EF_Hand_1_Ca_BS"/>
</dbReference>
<dbReference type="Proteomes" id="UP001369086">
    <property type="component" value="Unassembled WGS sequence"/>
</dbReference>
<keyword evidence="7" id="KW-0472">Membrane</keyword>
<keyword evidence="8" id="KW-0968">Cytoplasmic vesicle</keyword>
<dbReference type="InterPro" id="IPR051426">
    <property type="entry name" value="Peflin/Sorcin_CaBP"/>
</dbReference>
<keyword evidence="2" id="KW-0963">Cytoplasm</keyword>
<evidence type="ECO:0000256" key="7">
    <source>
        <dbReference type="ARBA" id="ARBA00023136"/>
    </source>
</evidence>
<feature type="region of interest" description="Disordered" evidence="13">
    <location>
        <begin position="33"/>
        <end position="89"/>
    </location>
</feature>
<feature type="domain" description="EF-hand" evidence="14">
    <location>
        <begin position="240"/>
        <end position="275"/>
    </location>
</feature>
<feature type="domain" description="EF-hand" evidence="14">
    <location>
        <begin position="173"/>
        <end position="208"/>
    </location>
</feature>
<reference evidence="15 16" key="1">
    <citation type="submission" date="2021-05" db="EMBL/GenBank/DDBJ databases">
        <authorList>
            <person name="Zahm M."/>
            <person name="Klopp C."/>
            <person name="Cabau C."/>
            <person name="Kuhl H."/>
            <person name="Suciu R."/>
            <person name="Ciorpac M."/>
            <person name="Holostenco D."/>
            <person name="Gessner J."/>
            <person name="Wuertz S."/>
            <person name="Hohne C."/>
            <person name="Stock M."/>
            <person name="Gislard M."/>
            <person name="Lluch J."/>
            <person name="Milhes M."/>
            <person name="Lampietro C."/>
            <person name="Lopez Roques C."/>
            <person name="Donnadieu C."/>
            <person name="Du K."/>
            <person name="Schartl M."/>
            <person name="Guiguen Y."/>
        </authorList>
    </citation>
    <scope>NUCLEOTIDE SEQUENCE [LARGE SCALE GENOMIC DNA]</scope>
    <source>
        <strain evidence="15">Hh-F2</strain>
        <tissue evidence="15">Blood</tissue>
    </source>
</reference>
<evidence type="ECO:0000256" key="12">
    <source>
        <dbReference type="ARBA" id="ARBA00042606"/>
    </source>
</evidence>
<dbReference type="Pfam" id="PF13405">
    <property type="entry name" value="EF-hand_6"/>
    <property type="match status" value="1"/>
</dbReference>
<keyword evidence="5" id="KW-0256">Endoplasmic reticulum</keyword>
<dbReference type="Pfam" id="PF13202">
    <property type="entry name" value="EF-hand_5"/>
    <property type="match status" value="1"/>
</dbReference>
<evidence type="ECO:0000256" key="5">
    <source>
        <dbReference type="ARBA" id="ARBA00022824"/>
    </source>
</evidence>
<proteinExistence type="predicted"/>
<evidence type="ECO:0000256" key="10">
    <source>
        <dbReference type="ARBA" id="ARBA00041025"/>
    </source>
</evidence>
<feature type="region of interest" description="Disordered" evidence="13">
    <location>
        <begin position="138"/>
        <end position="176"/>
    </location>
</feature>
<evidence type="ECO:0000259" key="14">
    <source>
        <dbReference type="PROSITE" id="PS50222"/>
    </source>
</evidence>
<evidence type="ECO:0000256" key="8">
    <source>
        <dbReference type="ARBA" id="ARBA00023329"/>
    </source>
</evidence>
<keyword evidence="4" id="KW-0677">Repeat</keyword>
<evidence type="ECO:0000313" key="16">
    <source>
        <dbReference type="Proteomes" id="UP001369086"/>
    </source>
</evidence>
<comment type="subcellular location">
    <subcellularLocation>
        <location evidence="9">Cytoplasmic vesicle</location>
        <location evidence="9">COPII-coated vesicle membrane</location>
        <topology evidence="9">Peripheral membrane protein</topology>
    </subcellularLocation>
    <subcellularLocation>
        <location evidence="1">Endoplasmic reticulum</location>
    </subcellularLocation>
</comment>
<keyword evidence="3" id="KW-0479">Metal-binding</keyword>
<dbReference type="PANTHER" id="PTHR46212:SF10">
    <property type="entry name" value="PEFLIN"/>
    <property type="match status" value="1"/>
</dbReference>